<accession>A0A2P2C746</accession>
<feature type="domain" description="SAF" evidence="1">
    <location>
        <begin position="1"/>
        <end position="60"/>
    </location>
</feature>
<evidence type="ECO:0000259" key="1">
    <source>
        <dbReference type="SMART" id="SM00858"/>
    </source>
</evidence>
<dbReference type="AlphaFoldDB" id="A0A2P2C746"/>
<evidence type="ECO:0000313" key="2">
    <source>
        <dbReference type="EMBL" id="CUR57820.1"/>
    </source>
</evidence>
<dbReference type="InterPro" id="IPR013974">
    <property type="entry name" value="SAF"/>
</dbReference>
<gene>
    <name evidence="2" type="ORF">NOCA2450014</name>
</gene>
<name>A0A2P2C746_9ZZZZ</name>
<dbReference type="EMBL" id="CZKA01000040">
    <property type="protein sequence ID" value="CUR57820.1"/>
    <property type="molecule type" value="Genomic_DNA"/>
</dbReference>
<dbReference type="SMART" id="SM00858">
    <property type="entry name" value="SAF"/>
    <property type="match status" value="1"/>
</dbReference>
<organism evidence="2">
    <name type="scientific">metagenome</name>
    <dbReference type="NCBI Taxonomy" id="256318"/>
    <lineage>
        <taxon>unclassified sequences</taxon>
        <taxon>metagenomes</taxon>
    </lineage>
</organism>
<reference evidence="2" key="1">
    <citation type="submission" date="2015-08" db="EMBL/GenBank/DDBJ databases">
        <authorList>
            <person name="Babu N.S."/>
            <person name="Beckwith C.J."/>
            <person name="Beseler K.G."/>
            <person name="Brison A."/>
            <person name="Carone J.V."/>
            <person name="Caskin T.P."/>
            <person name="Diamond M."/>
            <person name="Durham M.E."/>
            <person name="Foxe J.M."/>
            <person name="Go M."/>
            <person name="Henderson B.A."/>
            <person name="Jones I.B."/>
            <person name="McGettigan J.A."/>
            <person name="Micheletti S.J."/>
            <person name="Nasrallah M.E."/>
            <person name="Ortiz D."/>
            <person name="Piller C.R."/>
            <person name="Privatt S.R."/>
            <person name="Schneider S.L."/>
            <person name="Sharp S."/>
            <person name="Smith T.C."/>
            <person name="Stanton J.D."/>
            <person name="Ullery H.E."/>
            <person name="Wilson R.J."/>
            <person name="Serrano M.G."/>
            <person name="Buck G."/>
            <person name="Lee V."/>
            <person name="Wang Y."/>
            <person name="Carvalho R."/>
            <person name="Voegtly L."/>
            <person name="Shi R."/>
            <person name="Duckworth R."/>
            <person name="Johnson A."/>
            <person name="Loviza R."/>
            <person name="Walstead R."/>
            <person name="Shah Z."/>
            <person name="Kiflezghi M."/>
            <person name="Wade K."/>
            <person name="Ball S.L."/>
            <person name="Bradley K.W."/>
            <person name="Asai D.J."/>
            <person name="Bowman C.A."/>
            <person name="Russell D.A."/>
            <person name="Pope W.H."/>
            <person name="Jacobs-Sera D."/>
            <person name="Hendrix R.W."/>
            <person name="Hatfull G.F."/>
        </authorList>
    </citation>
    <scope>NUCLEOTIDE SEQUENCE</scope>
</reference>
<protein>
    <recommendedName>
        <fullName evidence="1">SAF domain-containing protein</fullName>
    </recommendedName>
</protein>
<dbReference type="Pfam" id="PF08666">
    <property type="entry name" value="SAF"/>
    <property type="match status" value="1"/>
</dbReference>
<sequence length="167" mass="16605">MLTAAADLAAGTVLGPDDLTTVHFASGTAPHGVPALGEAVGRTLAAPLREGEPVTDVRLVGPGLLDAEGIDRVAVPVRVPDAQAVALLRVGDRLNLLSTDPRGGGTVVVARGVRVLALPAQPTPAQATAGGDGVGLGGRLLVLSASSQLAEQMADAGVRGYLSINLT</sequence>
<dbReference type="CDD" id="cd11614">
    <property type="entry name" value="SAF_CpaB_FlgA_like"/>
    <property type="match status" value="1"/>
</dbReference>
<proteinExistence type="predicted"/>